<protein>
    <submittedName>
        <fullName evidence="2">Uncharacterized protein</fullName>
    </submittedName>
</protein>
<keyword evidence="3" id="KW-1185">Reference proteome</keyword>
<dbReference type="Proteomes" id="UP001190466">
    <property type="component" value="Chromosome"/>
</dbReference>
<reference evidence="2 3" key="1">
    <citation type="submission" date="2023-08" db="EMBL/GenBank/DDBJ databases">
        <authorList>
            <person name="Folkvardsen B D."/>
            <person name="Norman A."/>
        </authorList>
    </citation>
    <scope>NUCLEOTIDE SEQUENCE [LARGE SCALE GENOMIC DNA]</scope>
    <source>
        <strain evidence="2 3">Mu0050</strain>
    </source>
</reference>
<sequence>MSREPRTRETRLMREAAAGEPGPDMTVVERAAVEFLLSDDVELDLHTATVWSELIAADVPAEDRVAFTQMWMRELRDALRWA</sequence>
<proteinExistence type="predicted"/>
<evidence type="ECO:0000313" key="2">
    <source>
        <dbReference type="EMBL" id="CAJ1579838.1"/>
    </source>
</evidence>
<gene>
    <name evidence="2" type="ORF">MU0050_000713</name>
</gene>
<dbReference type="RefSeq" id="WP_316514321.1">
    <property type="nucleotide sequence ID" value="NZ_OY726395.1"/>
</dbReference>
<feature type="region of interest" description="Disordered" evidence="1">
    <location>
        <begin position="1"/>
        <end position="23"/>
    </location>
</feature>
<evidence type="ECO:0000313" key="3">
    <source>
        <dbReference type="Proteomes" id="UP001190466"/>
    </source>
</evidence>
<evidence type="ECO:0000256" key="1">
    <source>
        <dbReference type="SAM" id="MobiDB-lite"/>
    </source>
</evidence>
<dbReference type="EMBL" id="OY726395">
    <property type="protein sequence ID" value="CAJ1579838.1"/>
    <property type="molecule type" value="Genomic_DNA"/>
</dbReference>
<name>A0ABM9M9P6_9MYCO</name>
<organism evidence="2 3">
    <name type="scientific">[Mycobacterium] wendilense</name>
    <dbReference type="NCBI Taxonomy" id="3064284"/>
    <lineage>
        <taxon>Bacteria</taxon>
        <taxon>Bacillati</taxon>
        <taxon>Actinomycetota</taxon>
        <taxon>Actinomycetes</taxon>
        <taxon>Mycobacteriales</taxon>
        <taxon>Mycobacteriaceae</taxon>
        <taxon>Mycolicibacter</taxon>
    </lineage>
</organism>
<feature type="compositionally biased region" description="Basic and acidic residues" evidence="1">
    <location>
        <begin position="1"/>
        <end position="14"/>
    </location>
</feature>
<accession>A0ABM9M9P6</accession>